<dbReference type="AlphaFoldDB" id="A0A0R0E1L3"/>
<feature type="domain" description="DUF4434" evidence="1">
    <location>
        <begin position="43"/>
        <end position="323"/>
    </location>
</feature>
<organism evidence="2 3">
    <name type="scientific">Stenotrophomonas daejeonensis</name>
    <dbReference type="NCBI Taxonomy" id="659018"/>
    <lineage>
        <taxon>Bacteria</taxon>
        <taxon>Pseudomonadati</taxon>
        <taxon>Pseudomonadota</taxon>
        <taxon>Gammaproteobacteria</taxon>
        <taxon>Lysobacterales</taxon>
        <taxon>Lysobacteraceae</taxon>
        <taxon>Stenotrophomonas</taxon>
    </lineage>
</organism>
<comment type="caution">
    <text evidence="2">The sequence shown here is derived from an EMBL/GenBank/DDBJ whole genome shotgun (WGS) entry which is preliminary data.</text>
</comment>
<gene>
    <name evidence="2" type="ORF">ABB34_09205</name>
</gene>
<dbReference type="InterPro" id="IPR027849">
    <property type="entry name" value="DUF4434"/>
</dbReference>
<accession>A0A0R0E1L3</accession>
<keyword evidence="3" id="KW-1185">Reference proteome</keyword>
<reference evidence="2 3" key="1">
    <citation type="submission" date="2015-05" db="EMBL/GenBank/DDBJ databases">
        <title>Genome sequencing and analysis of members of genus Stenotrophomonas.</title>
        <authorList>
            <person name="Patil P.P."/>
            <person name="Midha S."/>
            <person name="Patil P.B."/>
        </authorList>
    </citation>
    <scope>NUCLEOTIDE SEQUENCE [LARGE SCALE GENOMIC DNA]</scope>
    <source>
        <strain evidence="2 3">JCM 16244</strain>
    </source>
</reference>
<name>A0A0R0E1L3_9GAMM</name>
<dbReference type="Proteomes" id="UP000050940">
    <property type="component" value="Unassembled WGS sequence"/>
</dbReference>
<proteinExistence type="predicted"/>
<sequence length="332" mass="37465">MNDAASPPDRVSSTRRRLLKLAMLAPPAVALSALPGCSQPEQVDGTFLQPWLEHLSWTASDWQRSMKLARRAGCRQLVLQWAGILGGEEGDWQLSDTSLALLFKAADGAGIDVRVGLPFEHAWWQAIGGDDAQLRAFFSGSLQRARDWLQQSRLPLRNRFAGWYLPYELEQYHWTSPARLQWLRDWLHGLQEATRQHGGDCAISTYYSRLPGNSKLTALWAYLLEELELRPMVQDGVGAAGEANLHALEPLLAMFRQRGIGFDVIVELFHQHPDTIGDGSDFKAESADFNRVKRQLQWARDSGADNILAYALEPWLTQGSPKARALRRRWNL</sequence>
<protein>
    <recommendedName>
        <fullName evidence="1">DUF4434 domain-containing protein</fullName>
    </recommendedName>
</protein>
<dbReference type="PATRIC" id="fig|659018.3.peg.1858"/>
<dbReference type="STRING" id="659018.ABB34_09205"/>
<dbReference type="OrthoDB" id="5461181at2"/>
<evidence type="ECO:0000313" key="3">
    <source>
        <dbReference type="Proteomes" id="UP000050940"/>
    </source>
</evidence>
<dbReference type="EMBL" id="LDJP01000053">
    <property type="protein sequence ID" value="KRG84455.1"/>
    <property type="molecule type" value="Genomic_DNA"/>
</dbReference>
<evidence type="ECO:0000259" key="1">
    <source>
        <dbReference type="Pfam" id="PF14488"/>
    </source>
</evidence>
<evidence type="ECO:0000313" key="2">
    <source>
        <dbReference type="EMBL" id="KRG84455.1"/>
    </source>
</evidence>
<dbReference type="Pfam" id="PF14488">
    <property type="entry name" value="DUF4434"/>
    <property type="match status" value="1"/>
</dbReference>
<dbReference type="Gene3D" id="3.20.20.80">
    <property type="entry name" value="Glycosidases"/>
    <property type="match status" value="1"/>
</dbReference>